<dbReference type="RefSeq" id="WP_073278319.1">
    <property type="nucleotide sequence ID" value="NZ_FRAC01000020.1"/>
</dbReference>
<dbReference type="InterPro" id="IPR023753">
    <property type="entry name" value="FAD/NAD-binding_dom"/>
</dbReference>
<keyword evidence="11 16" id="KW-0676">Redox-active center</keyword>
<feature type="binding site" evidence="14">
    <location>
        <position position="204"/>
    </location>
    <ligand>
        <name>NAD(+)</name>
        <dbReference type="ChEBI" id="CHEBI:57540"/>
    </ligand>
</feature>
<keyword evidence="20" id="KW-1185">Reference proteome</keyword>
<evidence type="ECO:0000256" key="11">
    <source>
        <dbReference type="ARBA" id="ARBA00023284"/>
    </source>
</evidence>
<dbReference type="InterPro" id="IPR006258">
    <property type="entry name" value="Lipoamide_DH"/>
</dbReference>
<comment type="cofactor">
    <cofactor evidence="14 16">
        <name>FAD</name>
        <dbReference type="ChEBI" id="CHEBI:57692"/>
    </cofactor>
    <text evidence="14 16">Binds 1 FAD per subunit.</text>
</comment>
<evidence type="ECO:0000313" key="19">
    <source>
        <dbReference type="EMBL" id="SHK93647.1"/>
    </source>
</evidence>
<dbReference type="Proteomes" id="UP000184386">
    <property type="component" value="Unassembled WGS sequence"/>
</dbReference>
<evidence type="ECO:0000256" key="6">
    <source>
        <dbReference type="ARBA" id="ARBA00022630"/>
    </source>
</evidence>
<feature type="disulfide bond" description="Redox-active" evidence="15">
    <location>
        <begin position="42"/>
        <end position="47"/>
    </location>
</feature>
<feature type="domain" description="Pyridine nucleotide-disulphide oxidoreductase dimerisation" evidence="17">
    <location>
        <begin position="349"/>
        <end position="457"/>
    </location>
</feature>
<evidence type="ECO:0000256" key="13">
    <source>
        <dbReference type="PIRSR" id="PIRSR000350-2"/>
    </source>
</evidence>
<dbReference type="GO" id="GO:0006103">
    <property type="term" value="P:2-oxoglutarate metabolic process"/>
    <property type="evidence" value="ECO:0007669"/>
    <property type="project" value="TreeGrafter"/>
</dbReference>
<gene>
    <name evidence="19" type="ORF">SAMN02745136_03691</name>
</gene>
<protein>
    <recommendedName>
        <fullName evidence="4 16">Dihydrolipoyl dehydrogenase</fullName>
        <ecNumber evidence="3 16">1.8.1.4</ecNumber>
    </recommendedName>
</protein>
<dbReference type="GO" id="GO:0005737">
    <property type="term" value="C:cytoplasm"/>
    <property type="evidence" value="ECO:0007669"/>
    <property type="project" value="UniProtKB-SubCell"/>
</dbReference>
<dbReference type="PANTHER" id="PTHR22912">
    <property type="entry name" value="DISULFIDE OXIDOREDUCTASE"/>
    <property type="match status" value="1"/>
</dbReference>
<feature type="domain" description="FAD/NAD(P)-binding" evidence="18">
    <location>
        <begin position="5"/>
        <end position="330"/>
    </location>
</feature>
<evidence type="ECO:0000256" key="16">
    <source>
        <dbReference type="RuleBase" id="RU003692"/>
    </source>
</evidence>
<dbReference type="STRING" id="1121322.SAMN02745136_03691"/>
<comment type="subcellular location">
    <subcellularLocation>
        <location evidence="1">Cytoplasm</location>
    </subcellularLocation>
</comment>
<dbReference type="Gene3D" id="3.30.390.30">
    <property type="match status" value="1"/>
</dbReference>
<evidence type="ECO:0000256" key="5">
    <source>
        <dbReference type="ARBA" id="ARBA00022490"/>
    </source>
</evidence>
<feature type="binding site" evidence="14">
    <location>
        <begin position="144"/>
        <end position="146"/>
    </location>
    <ligand>
        <name>FAD</name>
        <dbReference type="ChEBI" id="CHEBI:57692"/>
    </ligand>
</feature>
<evidence type="ECO:0000256" key="2">
    <source>
        <dbReference type="ARBA" id="ARBA00007532"/>
    </source>
</evidence>
<sequence>MEEKYQLIVIGAGPGGYEAAIRAAQLGLKTALVEERELGGTCLNRGCIPTKTLLHSSNLYYETKNFDEIGLSIPGISYDFSKIYERKDRVVEKIRDGIAGLLKANKIDVFNARAVVESPGKVRLYFKETGEERYLEGKNLLLATGSKPHLPDVKGVALPGVMSSDEILNGNFRFKKLVIVGGGVIGCEFATIFSQFGISVEIVEAADRILPSFDRELSQSAAMNLKKKGVGIHTKARLEKLEERIKEGRRELKVSVSSGDTLKELDGEAVLLCIGRRANTDHLFAEGLQPELDRGRIKTDERFMTDIPGIYAVGDVTAGIQLAHNASAQGITVAELIAQGKSTVDLNTIPSCVYMNPELAAVGLSEEEAKRMGYDVLSGKYPMSGNCKTVLSMDERSYIKVVADKNTGKLLGAQIICARATDMIGEFSLAIAKGLTVEEMHSAIRPHPTYEEGITEALADALTGAIHLMPRK</sequence>
<feature type="binding site" evidence="14">
    <location>
        <begin position="181"/>
        <end position="188"/>
    </location>
    <ligand>
        <name>NAD(+)</name>
        <dbReference type="ChEBI" id="CHEBI:57540"/>
    </ligand>
</feature>
<comment type="similarity">
    <text evidence="2 16">Belongs to the class-I pyridine nucleotide-disulfide oxidoreductase family.</text>
</comment>
<feature type="active site" description="Proton acceptor" evidence="13">
    <location>
        <position position="447"/>
    </location>
</feature>
<dbReference type="EC" id="1.8.1.4" evidence="3 16"/>
<evidence type="ECO:0000256" key="14">
    <source>
        <dbReference type="PIRSR" id="PIRSR000350-3"/>
    </source>
</evidence>
<dbReference type="EMBL" id="FRAC01000020">
    <property type="protein sequence ID" value="SHK93647.1"/>
    <property type="molecule type" value="Genomic_DNA"/>
</dbReference>
<evidence type="ECO:0000259" key="18">
    <source>
        <dbReference type="Pfam" id="PF07992"/>
    </source>
</evidence>
<evidence type="ECO:0000256" key="8">
    <source>
        <dbReference type="ARBA" id="ARBA00023002"/>
    </source>
</evidence>
<dbReference type="SUPFAM" id="SSF55424">
    <property type="entry name" value="FAD/NAD-linked reductases, dimerisation (C-terminal) domain"/>
    <property type="match status" value="1"/>
</dbReference>
<comment type="catalytic activity">
    <reaction evidence="12 16">
        <text>N(6)-[(R)-dihydrolipoyl]-L-lysyl-[protein] + NAD(+) = N(6)-[(R)-lipoyl]-L-lysyl-[protein] + NADH + H(+)</text>
        <dbReference type="Rhea" id="RHEA:15045"/>
        <dbReference type="Rhea" id="RHEA-COMP:10474"/>
        <dbReference type="Rhea" id="RHEA-COMP:10475"/>
        <dbReference type="ChEBI" id="CHEBI:15378"/>
        <dbReference type="ChEBI" id="CHEBI:57540"/>
        <dbReference type="ChEBI" id="CHEBI:57945"/>
        <dbReference type="ChEBI" id="CHEBI:83099"/>
        <dbReference type="ChEBI" id="CHEBI:83100"/>
        <dbReference type="EC" id="1.8.1.4"/>
    </reaction>
</comment>
<evidence type="ECO:0000256" key="3">
    <source>
        <dbReference type="ARBA" id="ARBA00012608"/>
    </source>
</evidence>
<dbReference type="PRINTS" id="PR00411">
    <property type="entry name" value="PNDRDTASEI"/>
</dbReference>
<evidence type="ECO:0000256" key="12">
    <source>
        <dbReference type="ARBA" id="ARBA00049187"/>
    </source>
</evidence>
<dbReference type="InterPro" id="IPR016156">
    <property type="entry name" value="FAD/NAD-linked_Rdtase_dimer_sf"/>
</dbReference>
<keyword evidence="8 16" id="KW-0560">Oxidoreductase</keyword>
<evidence type="ECO:0000256" key="7">
    <source>
        <dbReference type="ARBA" id="ARBA00022827"/>
    </source>
</evidence>
<keyword evidence="9 14" id="KW-0520">NAD</keyword>
<dbReference type="NCBIfam" id="TIGR01350">
    <property type="entry name" value="lipoamide_DH"/>
    <property type="match status" value="1"/>
</dbReference>
<dbReference type="InterPro" id="IPR001100">
    <property type="entry name" value="Pyr_nuc-diS_OxRdtase"/>
</dbReference>
<feature type="binding site" evidence="14">
    <location>
        <position position="51"/>
    </location>
    <ligand>
        <name>FAD</name>
        <dbReference type="ChEBI" id="CHEBI:57692"/>
    </ligand>
</feature>
<dbReference type="AlphaFoldDB" id="A0A1M6WIW1"/>
<dbReference type="GO" id="GO:0004148">
    <property type="term" value="F:dihydrolipoyl dehydrogenase (NADH) activity"/>
    <property type="evidence" value="ECO:0007669"/>
    <property type="project" value="UniProtKB-EC"/>
</dbReference>
<evidence type="ECO:0000256" key="10">
    <source>
        <dbReference type="ARBA" id="ARBA00023157"/>
    </source>
</evidence>
<evidence type="ECO:0000256" key="4">
    <source>
        <dbReference type="ARBA" id="ARBA00016961"/>
    </source>
</evidence>
<dbReference type="PIRSF" id="PIRSF000350">
    <property type="entry name" value="Mercury_reductase_MerA"/>
    <property type="match status" value="1"/>
</dbReference>
<evidence type="ECO:0000259" key="17">
    <source>
        <dbReference type="Pfam" id="PF02852"/>
    </source>
</evidence>
<dbReference type="PROSITE" id="PS00076">
    <property type="entry name" value="PYRIDINE_REDOX_1"/>
    <property type="match status" value="1"/>
</dbReference>
<evidence type="ECO:0000256" key="9">
    <source>
        <dbReference type="ARBA" id="ARBA00023027"/>
    </source>
</evidence>
<dbReference type="InterPro" id="IPR004099">
    <property type="entry name" value="Pyr_nucl-diS_OxRdtase_dimer"/>
</dbReference>
<dbReference type="PANTHER" id="PTHR22912:SF217">
    <property type="entry name" value="DIHYDROLIPOYL DEHYDROGENASE"/>
    <property type="match status" value="1"/>
</dbReference>
<keyword evidence="14" id="KW-0547">Nucleotide-binding</keyword>
<dbReference type="Gene3D" id="3.50.50.60">
    <property type="entry name" value="FAD/NAD(P)-binding domain"/>
    <property type="match status" value="2"/>
</dbReference>
<feature type="binding site" evidence="14">
    <location>
        <position position="315"/>
    </location>
    <ligand>
        <name>FAD</name>
        <dbReference type="ChEBI" id="CHEBI:57692"/>
    </ligand>
</feature>
<dbReference type="SUPFAM" id="SSF51905">
    <property type="entry name" value="FAD/NAD(P)-binding domain"/>
    <property type="match status" value="1"/>
</dbReference>
<evidence type="ECO:0000313" key="20">
    <source>
        <dbReference type="Proteomes" id="UP000184386"/>
    </source>
</evidence>
<keyword evidence="6 16" id="KW-0285">Flavoprotein</keyword>
<name>A0A1M6WIW1_9FIRM</name>
<keyword evidence="5" id="KW-0963">Cytoplasm</keyword>
<dbReference type="FunFam" id="3.30.390.30:FF:000001">
    <property type="entry name" value="Dihydrolipoyl dehydrogenase"/>
    <property type="match status" value="1"/>
</dbReference>
<proteinExistence type="inferred from homology"/>
<dbReference type="OrthoDB" id="9807946at2"/>
<dbReference type="InterPro" id="IPR050151">
    <property type="entry name" value="Class-I_Pyr_Nuc-Dis_Oxidored"/>
</dbReference>
<organism evidence="19 20">
    <name type="scientific">Anaerocolumna jejuensis DSM 15929</name>
    <dbReference type="NCBI Taxonomy" id="1121322"/>
    <lineage>
        <taxon>Bacteria</taxon>
        <taxon>Bacillati</taxon>
        <taxon>Bacillota</taxon>
        <taxon>Clostridia</taxon>
        <taxon>Lachnospirales</taxon>
        <taxon>Lachnospiraceae</taxon>
        <taxon>Anaerocolumna</taxon>
    </lineage>
</organism>
<comment type="miscellaneous">
    <text evidence="16">The active site is a redox-active disulfide bond.</text>
</comment>
<reference evidence="19 20" key="1">
    <citation type="submission" date="2016-11" db="EMBL/GenBank/DDBJ databases">
        <authorList>
            <person name="Jaros S."/>
            <person name="Januszkiewicz K."/>
            <person name="Wedrychowicz H."/>
        </authorList>
    </citation>
    <scope>NUCLEOTIDE SEQUENCE [LARGE SCALE GENOMIC DNA]</scope>
    <source>
        <strain evidence="19 20">DSM 15929</strain>
    </source>
</reference>
<dbReference type="PRINTS" id="PR00368">
    <property type="entry name" value="FADPNR"/>
</dbReference>
<dbReference type="Pfam" id="PF02852">
    <property type="entry name" value="Pyr_redox_dim"/>
    <property type="match status" value="1"/>
</dbReference>
<evidence type="ECO:0000256" key="1">
    <source>
        <dbReference type="ARBA" id="ARBA00004496"/>
    </source>
</evidence>
<evidence type="ECO:0000256" key="15">
    <source>
        <dbReference type="PIRSR" id="PIRSR000350-4"/>
    </source>
</evidence>
<dbReference type="Pfam" id="PF07992">
    <property type="entry name" value="Pyr_redox_2"/>
    <property type="match status" value="1"/>
</dbReference>
<keyword evidence="10" id="KW-1015">Disulfide bond</keyword>
<accession>A0A1M6WIW1</accession>
<keyword evidence="7 14" id="KW-0274">FAD</keyword>
<feature type="binding site" evidence="14">
    <location>
        <position position="275"/>
    </location>
    <ligand>
        <name>NAD(+)</name>
        <dbReference type="ChEBI" id="CHEBI:57540"/>
    </ligand>
</feature>
<dbReference type="InterPro" id="IPR012999">
    <property type="entry name" value="Pyr_OxRdtase_I_AS"/>
</dbReference>
<dbReference type="InterPro" id="IPR036188">
    <property type="entry name" value="FAD/NAD-bd_sf"/>
</dbReference>
<dbReference type="GO" id="GO:0050660">
    <property type="term" value="F:flavin adenine dinucleotide binding"/>
    <property type="evidence" value="ECO:0007669"/>
    <property type="project" value="InterPro"/>
</dbReference>